<dbReference type="EMBL" id="CP014841">
    <property type="protein sequence ID" value="AND67767.1"/>
    <property type="molecule type" value="Genomic_DNA"/>
</dbReference>
<comment type="subunit">
    <text evidence="1">Forms a complex composed of PxpA, PxpB and PxpC.</text>
</comment>
<keyword evidence="1" id="KW-0067">ATP-binding</keyword>
<reference evidence="2 3" key="1">
    <citation type="submission" date="2016-02" db="EMBL/GenBank/DDBJ databases">
        <title>Complete genome sequencing and analysis of ATSB10, Dyella thiooxydans isolated from rhizosphere soil of sunflower (Helianthus annuus L.).</title>
        <authorList>
            <person name="Lee Y."/>
            <person name="Hwangbo K."/>
            <person name="Chung H."/>
            <person name="Yoo J."/>
            <person name="Kim K.Y."/>
            <person name="Sa T.M."/>
            <person name="Um Y."/>
            <person name="Madhaiyan M."/>
        </authorList>
    </citation>
    <scope>NUCLEOTIDE SEQUENCE [LARGE SCALE GENOMIC DNA]</scope>
    <source>
        <strain evidence="2 3">ATSB10</strain>
    </source>
</reference>
<dbReference type="SUPFAM" id="SSF88713">
    <property type="entry name" value="Glycoside hydrolase/deacetylase"/>
    <property type="match status" value="1"/>
</dbReference>
<dbReference type="NCBIfam" id="NF003816">
    <property type="entry name" value="PRK05406.1-5"/>
    <property type="match status" value="1"/>
</dbReference>
<dbReference type="PATRIC" id="fig|445710.3.peg.311"/>
<dbReference type="AlphaFoldDB" id="A0A160MY58"/>
<dbReference type="NCBIfam" id="NF003814">
    <property type="entry name" value="PRK05406.1-3"/>
    <property type="match status" value="1"/>
</dbReference>
<accession>A0A160MY58</accession>
<dbReference type="PANTHER" id="PTHR30292">
    <property type="entry name" value="UNCHARACTERIZED PROTEIN YBGL-RELATED"/>
    <property type="match status" value="1"/>
</dbReference>
<organism evidence="2 3">
    <name type="scientific">Dyella thiooxydans</name>
    <dbReference type="NCBI Taxonomy" id="445710"/>
    <lineage>
        <taxon>Bacteria</taxon>
        <taxon>Pseudomonadati</taxon>
        <taxon>Pseudomonadota</taxon>
        <taxon>Gammaproteobacteria</taxon>
        <taxon>Lysobacterales</taxon>
        <taxon>Rhodanobacteraceae</taxon>
        <taxon>Dyella</taxon>
    </lineage>
</organism>
<keyword evidence="1" id="KW-0378">Hydrolase</keyword>
<dbReference type="KEGG" id="dtx:ATSB10_03130"/>
<dbReference type="GO" id="GO:0017168">
    <property type="term" value="F:5-oxoprolinase (ATP-hydrolyzing) activity"/>
    <property type="evidence" value="ECO:0007669"/>
    <property type="project" value="UniProtKB-UniRule"/>
</dbReference>
<evidence type="ECO:0000256" key="1">
    <source>
        <dbReference type="HAMAP-Rule" id="MF_00691"/>
    </source>
</evidence>
<protein>
    <recommendedName>
        <fullName evidence="1">5-oxoprolinase subunit A</fullName>
        <shortName evidence="1">5-OPase subunit A</shortName>
        <ecNumber evidence="1">3.5.2.9</ecNumber>
    </recommendedName>
    <alternativeName>
        <fullName evidence="1">5-oxoprolinase (ATP-hydrolyzing) subunit A</fullName>
    </alternativeName>
</protein>
<dbReference type="RefSeq" id="WP_063670102.1">
    <property type="nucleotide sequence ID" value="NZ_CP014841.1"/>
</dbReference>
<name>A0A160MY58_9GAMM</name>
<dbReference type="CDD" id="cd10787">
    <property type="entry name" value="LamB_YcsF_like"/>
    <property type="match status" value="1"/>
</dbReference>
<dbReference type="InterPro" id="IPR005501">
    <property type="entry name" value="LamB/YcsF/PxpA-like"/>
</dbReference>
<dbReference type="GO" id="GO:0005975">
    <property type="term" value="P:carbohydrate metabolic process"/>
    <property type="evidence" value="ECO:0007669"/>
    <property type="project" value="InterPro"/>
</dbReference>
<evidence type="ECO:0000313" key="2">
    <source>
        <dbReference type="EMBL" id="AND67767.1"/>
    </source>
</evidence>
<dbReference type="Pfam" id="PF03746">
    <property type="entry name" value="LamB_YcsF"/>
    <property type="match status" value="1"/>
</dbReference>
<dbReference type="Gene3D" id="3.20.20.370">
    <property type="entry name" value="Glycoside hydrolase/deacetylase"/>
    <property type="match status" value="1"/>
</dbReference>
<dbReference type="OrthoDB" id="9773478at2"/>
<dbReference type="STRING" id="445710.ATSB10_03130"/>
<keyword evidence="3" id="KW-1185">Reference proteome</keyword>
<dbReference type="InterPro" id="IPR011330">
    <property type="entry name" value="Glyco_hydro/deAcase_b/a-brl"/>
</dbReference>
<dbReference type="EC" id="3.5.2.9" evidence="1"/>
<dbReference type="GO" id="GO:0005524">
    <property type="term" value="F:ATP binding"/>
    <property type="evidence" value="ECO:0007669"/>
    <property type="project" value="UniProtKB-UniRule"/>
</dbReference>
<sequence length="254" mass="26392">MKRIDLNCDLGESFGAWRMGEDSALLALVSSANIACGFHAGDPTIMQRTVAEATARGVAIGAHVSLPDLQGFGRREMAVSPAEVHAMTLYQLGALHGFARAAGAAVAHVKPHGALYNMAARDRALADAIADAVRAFDPSLRLFGLADSALLDAGRAAGLAVVSEAFADRRYRADGSLQPRREPDAVITDDAEATAQTLRMAVDGEVVAVDGSTVRLEADTLCLHGDGAHAVAFARSLRAALEQAGLRIVAPGVA</sequence>
<evidence type="ECO:0000313" key="3">
    <source>
        <dbReference type="Proteomes" id="UP000077255"/>
    </source>
</evidence>
<dbReference type="Proteomes" id="UP000077255">
    <property type="component" value="Chromosome"/>
</dbReference>
<comment type="function">
    <text evidence="1">Catalyzes the cleavage of 5-oxoproline to form L-glutamate coupled to the hydrolysis of ATP to ADP and inorganic phosphate.</text>
</comment>
<gene>
    <name evidence="1" type="primary">pxpA</name>
    <name evidence="2" type="ORF">ATSB10_03130</name>
</gene>
<comment type="catalytic activity">
    <reaction evidence="1">
        <text>5-oxo-L-proline + ATP + 2 H2O = L-glutamate + ADP + phosphate + H(+)</text>
        <dbReference type="Rhea" id="RHEA:10348"/>
        <dbReference type="ChEBI" id="CHEBI:15377"/>
        <dbReference type="ChEBI" id="CHEBI:15378"/>
        <dbReference type="ChEBI" id="CHEBI:29985"/>
        <dbReference type="ChEBI" id="CHEBI:30616"/>
        <dbReference type="ChEBI" id="CHEBI:43474"/>
        <dbReference type="ChEBI" id="CHEBI:58402"/>
        <dbReference type="ChEBI" id="CHEBI:456216"/>
        <dbReference type="EC" id="3.5.2.9"/>
    </reaction>
</comment>
<proteinExistence type="inferred from homology"/>
<dbReference type="HAMAP" id="MF_00691">
    <property type="entry name" value="PxpA"/>
    <property type="match status" value="1"/>
</dbReference>
<dbReference type="PANTHER" id="PTHR30292:SF0">
    <property type="entry name" value="5-OXOPROLINASE SUBUNIT A"/>
    <property type="match status" value="1"/>
</dbReference>
<comment type="similarity">
    <text evidence="1">Belongs to the LamB/PxpA family.</text>
</comment>
<keyword evidence="1" id="KW-0547">Nucleotide-binding</keyword>